<keyword evidence="7" id="KW-0443">Lipid metabolism</keyword>
<reference evidence="10" key="2">
    <citation type="submission" date="2024-10" db="UniProtKB">
        <authorList>
            <consortium name="EnsemblProtists"/>
        </authorList>
    </citation>
    <scope>IDENTIFICATION</scope>
</reference>
<keyword evidence="6" id="KW-0560">Oxidoreductase</keyword>
<accession>A0A0D3HYT2</accession>
<dbReference type="PaxDb" id="2903-EOD04167"/>
<evidence type="ECO:0000256" key="8">
    <source>
        <dbReference type="ARBA" id="ARBA00023136"/>
    </source>
</evidence>
<evidence type="ECO:0000313" key="10">
    <source>
        <dbReference type="EnsemblProtists" id="EOD04167"/>
    </source>
</evidence>
<sequence length="414" mass="44596">MVALLLYVFGQRVRQPPTLNHCSRAGVFTNGARAARECLFPPPLWTYVSPSPQGMRLLVFCSPFLALMPGLVLLGRAFTSWHHRILVACIALACARSGFRLAATCGTTPHKESDYSGQPNAFQWFYLAVVCPCYITSLCPVASYSHPLSLCVALFAAIWFKVAVCMSLCLHRYAAHAAFQCEGATQLACGILGCLAFQGGPLWWAAKHRSHHKYWDVDSRDPHSPALIGDASAFTFFIAGDSDDACARMQAVDEDFVPAHADSRTMRWLDTFGGVLFPALEFLAAFQLGGDAALWVSFCSSALCQSGSLWFNVKNHPPHGAPECSATAQTPGILGVLAGRGRGSEAITVVCDAVTALIAPLAGEGTHDHHHKYPRLAVRPGADLCRYVVAAASAAGLIHKVHWLGRVDDSSKAN</sequence>
<keyword evidence="11" id="KW-1185">Reference proteome</keyword>
<organism evidence="10 11">
    <name type="scientific">Emiliania huxleyi (strain CCMP1516)</name>
    <dbReference type="NCBI Taxonomy" id="280463"/>
    <lineage>
        <taxon>Eukaryota</taxon>
        <taxon>Haptista</taxon>
        <taxon>Haptophyta</taxon>
        <taxon>Prymnesiophyceae</taxon>
        <taxon>Isochrysidales</taxon>
        <taxon>Noelaerhabdaceae</taxon>
        <taxon>Emiliania</taxon>
    </lineage>
</organism>
<dbReference type="PANTHER" id="PTHR11351:SF101">
    <property type="entry name" value="FATTY ACID DESATURASE DOMAIN-CONTAINING PROTEIN"/>
    <property type="match status" value="1"/>
</dbReference>
<keyword evidence="8 9" id="KW-0472">Membrane</keyword>
<evidence type="ECO:0000256" key="2">
    <source>
        <dbReference type="ARBA" id="ARBA00009295"/>
    </source>
</evidence>
<keyword evidence="5 9" id="KW-1133">Transmembrane helix</keyword>
<dbReference type="GO" id="GO:0005506">
    <property type="term" value="F:iron ion binding"/>
    <property type="evidence" value="ECO:0007669"/>
    <property type="project" value="TreeGrafter"/>
</dbReference>
<evidence type="ECO:0000256" key="9">
    <source>
        <dbReference type="SAM" id="Phobius"/>
    </source>
</evidence>
<feature type="transmembrane region" description="Helical" evidence="9">
    <location>
        <begin position="85"/>
        <end position="103"/>
    </location>
</feature>
<dbReference type="GO" id="GO:0006636">
    <property type="term" value="P:unsaturated fatty acid biosynthetic process"/>
    <property type="evidence" value="ECO:0007669"/>
    <property type="project" value="TreeGrafter"/>
</dbReference>
<evidence type="ECO:0000256" key="6">
    <source>
        <dbReference type="ARBA" id="ARBA00023002"/>
    </source>
</evidence>
<feature type="transmembrane region" description="Helical" evidence="9">
    <location>
        <begin position="150"/>
        <end position="173"/>
    </location>
</feature>
<evidence type="ECO:0000256" key="5">
    <source>
        <dbReference type="ARBA" id="ARBA00022989"/>
    </source>
</evidence>
<keyword evidence="3 9" id="KW-0812">Transmembrane</keyword>
<evidence type="ECO:0008006" key="12">
    <source>
        <dbReference type="Google" id="ProtNLM"/>
    </source>
</evidence>
<dbReference type="HOGENOM" id="CLU_580669_0_0_1"/>
<comment type="similarity">
    <text evidence="2">Belongs to the fatty acid desaturase type 1 family.</text>
</comment>
<dbReference type="PANTHER" id="PTHR11351">
    <property type="entry name" value="ACYL-COA DESATURASE"/>
    <property type="match status" value="1"/>
</dbReference>
<dbReference type="GO" id="GO:0004768">
    <property type="term" value="F:stearoyl-CoA 9-desaturase activity"/>
    <property type="evidence" value="ECO:0007669"/>
    <property type="project" value="TreeGrafter"/>
</dbReference>
<feature type="transmembrane region" description="Helical" evidence="9">
    <location>
        <begin position="185"/>
        <end position="206"/>
    </location>
</feature>
<reference evidence="11" key="1">
    <citation type="journal article" date="2013" name="Nature">
        <title>Pan genome of the phytoplankton Emiliania underpins its global distribution.</title>
        <authorList>
            <person name="Read B.A."/>
            <person name="Kegel J."/>
            <person name="Klute M.J."/>
            <person name="Kuo A."/>
            <person name="Lefebvre S.C."/>
            <person name="Maumus F."/>
            <person name="Mayer C."/>
            <person name="Miller J."/>
            <person name="Monier A."/>
            <person name="Salamov A."/>
            <person name="Young J."/>
            <person name="Aguilar M."/>
            <person name="Claverie J.M."/>
            <person name="Frickenhaus S."/>
            <person name="Gonzalez K."/>
            <person name="Herman E.K."/>
            <person name="Lin Y.C."/>
            <person name="Napier J."/>
            <person name="Ogata H."/>
            <person name="Sarno A.F."/>
            <person name="Shmutz J."/>
            <person name="Schroeder D."/>
            <person name="de Vargas C."/>
            <person name="Verret F."/>
            <person name="von Dassow P."/>
            <person name="Valentin K."/>
            <person name="Van de Peer Y."/>
            <person name="Wheeler G."/>
            <person name="Dacks J.B."/>
            <person name="Delwiche C.F."/>
            <person name="Dyhrman S.T."/>
            <person name="Glockner G."/>
            <person name="John U."/>
            <person name="Richards T."/>
            <person name="Worden A.Z."/>
            <person name="Zhang X."/>
            <person name="Grigoriev I.V."/>
            <person name="Allen A.E."/>
            <person name="Bidle K."/>
            <person name="Borodovsky M."/>
            <person name="Bowler C."/>
            <person name="Brownlee C."/>
            <person name="Cock J.M."/>
            <person name="Elias M."/>
            <person name="Gladyshev V.N."/>
            <person name="Groth M."/>
            <person name="Guda C."/>
            <person name="Hadaegh A."/>
            <person name="Iglesias-Rodriguez M.D."/>
            <person name="Jenkins J."/>
            <person name="Jones B.M."/>
            <person name="Lawson T."/>
            <person name="Leese F."/>
            <person name="Lindquist E."/>
            <person name="Lobanov A."/>
            <person name="Lomsadze A."/>
            <person name="Malik S.B."/>
            <person name="Marsh M.E."/>
            <person name="Mackinder L."/>
            <person name="Mock T."/>
            <person name="Mueller-Roeber B."/>
            <person name="Pagarete A."/>
            <person name="Parker M."/>
            <person name="Probert I."/>
            <person name="Quesneville H."/>
            <person name="Raines C."/>
            <person name="Rensing S.A."/>
            <person name="Riano-Pachon D.M."/>
            <person name="Richier S."/>
            <person name="Rokitta S."/>
            <person name="Shiraiwa Y."/>
            <person name="Soanes D.M."/>
            <person name="van der Giezen M."/>
            <person name="Wahlund T.M."/>
            <person name="Williams B."/>
            <person name="Wilson W."/>
            <person name="Wolfe G."/>
            <person name="Wurch L.L."/>
        </authorList>
    </citation>
    <scope>NUCLEOTIDE SEQUENCE</scope>
</reference>
<dbReference type="InterPro" id="IPR015876">
    <property type="entry name" value="Acyl-CoA_DS"/>
</dbReference>
<proteinExistence type="inferred from homology"/>
<feature type="transmembrane region" description="Helical" evidence="9">
    <location>
        <begin position="123"/>
        <end position="143"/>
    </location>
</feature>
<protein>
    <recommendedName>
        <fullName evidence="12">Fatty acid desaturase domain-containing protein</fullName>
    </recommendedName>
</protein>
<dbReference type="RefSeq" id="XP_005756596.1">
    <property type="nucleotide sequence ID" value="XM_005756539.1"/>
</dbReference>
<evidence type="ECO:0000256" key="3">
    <source>
        <dbReference type="ARBA" id="ARBA00022692"/>
    </source>
</evidence>
<evidence type="ECO:0000256" key="4">
    <source>
        <dbReference type="ARBA" id="ARBA00022832"/>
    </source>
</evidence>
<evidence type="ECO:0000256" key="1">
    <source>
        <dbReference type="ARBA" id="ARBA00004141"/>
    </source>
</evidence>
<evidence type="ECO:0000256" key="7">
    <source>
        <dbReference type="ARBA" id="ARBA00023098"/>
    </source>
</evidence>
<dbReference type="GO" id="GO:0005789">
    <property type="term" value="C:endoplasmic reticulum membrane"/>
    <property type="evidence" value="ECO:0007669"/>
    <property type="project" value="TreeGrafter"/>
</dbReference>
<dbReference type="STRING" id="2903.R1B521"/>
<name>A0A0D3HYT2_EMIH1</name>
<feature type="transmembrane region" description="Helical" evidence="9">
    <location>
        <begin position="57"/>
        <end position="78"/>
    </location>
</feature>
<dbReference type="Proteomes" id="UP000013827">
    <property type="component" value="Unassembled WGS sequence"/>
</dbReference>
<dbReference type="GeneID" id="17250316"/>
<evidence type="ECO:0000313" key="11">
    <source>
        <dbReference type="Proteomes" id="UP000013827"/>
    </source>
</evidence>
<dbReference type="EnsemblProtists" id="EOD04167">
    <property type="protein sequence ID" value="EOD04167"/>
    <property type="gene ID" value="EMIHUDRAFT_460273"/>
</dbReference>
<dbReference type="KEGG" id="ehx:EMIHUDRAFT_460273"/>
<comment type="subcellular location">
    <subcellularLocation>
        <location evidence="1">Membrane</location>
        <topology evidence="1">Multi-pass membrane protein</topology>
    </subcellularLocation>
</comment>
<keyword evidence="4" id="KW-0276">Fatty acid metabolism</keyword>
<dbReference type="AlphaFoldDB" id="A0A0D3HYT2"/>